<evidence type="ECO:0000256" key="8">
    <source>
        <dbReference type="PIRSR" id="PIRSR615500-1"/>
    </source>
</evidence>
<keyword evidence="5 9" id="KW-0378">Hydrolase</keyword>
<dbReference type="InterPro" id="IPR002884">
    <property type="entry name" value="P_dom"/>
</dbReference>
<dbReference type="OrthoDB" id="6045758at2759"/>
<dbReference type="GO" id="GO:0016485">
    <property type="term" value="P:protein processing"/>
    <property type="evidence" value="ECO:0007669"/>
    <property type="project" value="TreeGrafter"/>
</dbReference>
<feature type="compositionally biased region" description="Polar residues" evidence="10">
    <location>
        <begin position="631"/>
        <end position="642"/>
    </location>
</feature>
<dbReference type="PRINTS" id="PR00723">
    <property type="entry name" value="SUBTILISIN"/>
</dbReference>
<dbReference type="SMART" id="SM00209">
    <property type="entry name" value="TSP1"/>
    <property type="match status" value="1"/>
</dbReference>
<gene>
    <name evidence="14" type="ORF">MCOR_41722</name>
</gene>
<feature type="region of interest" description="Disordered" evidence="10">
    <location>
        <begin position="629"/>
        <end position="655"/>
    </location>
</feature>
<evidence type="ECO:0000256" key="5">
    <source>
        <dbReference type="ARBA" id="ARBA00022801"/>
    </source>
</evidence>
<dbReference type="InterPro" id="IPR008197">
    <property type="entry name" value="WAP_dom"/>
</dbReference>
<dbReference type="InterPro" id="IPR036645">
    <property type="entry name" value="Elafin-like_sf"/>
</dbReference>
<organism evidence="14 15">
    <name type="scientific">Mytilus coruscus</name>
    <name type="common">Sea mussel</name>
    <dbReference type="NCBI Taxonomy" id="42192"/>
    <lineage>
        <taxon>Eukaryota</taxon>
        <taxon>Metazoa</taxon>
        <taxon>Spiralia</taxon>
        <taxon>Lophotrochozoa</taxon>
        <taxon>Mollusca</taxon>
        <taxon>Bivalvia</taxon>
        <taxon>Autobranchia</taxon>
        <taxon>Pteriomorphia</taxon>
        <taxon>Mytilida</taxon>
        <taxon>Mytiloidea</taxon>
        <taxon>Mytilidae</taxon>
        <taxon>Mytilinae</taxon>
        <taxon>Mytilus</taxon>
    </lineage>
</organism>
<dbReference type="PROSITE" id="PS00137">
    <property type="entry name" value="SUBTILASE_HIS"/>
    <property type="match status" value="1"/>
</dbReference>
<dbReference type="InterPro" id="IPR015500">
    <property type="entry name" value="Peptidase_S8_subtilisin-rel"/>
</dbReference>
<dbReference type="PROSITE" id="PS51892">
    <property type="entry name" value="SUBTILASE"/>
    <property type="match status" value="1"/>
</dbReference>
<dbReference type="InterPro" id="IPR036383">
    <property type="entry name" value="TSP1_rpt_sf"/>
</dbReference>
<dbReference type="AlphaFoldDB" id="A0A6J8DJZ1"/>
<feature type="chain" id="PRO_5027016893" description="Furin" evidence="11">
    <location>
        <begin position="26"/>
        <end position="806"/>
    </location>
</feature>
<dbReference type="SUPFAM" id="SSF57256">
    <property type="entry name" value="Elafin-like"/>
    <property type="match status" value="2"/>
</dbReference>
<keyword evidence="3" id="KW-0165">Cleavage on pair of basic residues</keyword>
<dbReference type="SUPFAM" id="SSF52743">
    <property type="entry name" value="Subtilisin-like"/>
    <property type="match status" value="1"/>
</dbReference>
<evidence type="ECO:0000256" key="4">
    <source>
        <dbReference type="ARBA" id="ARBA00022729"/>
    </source>
</evidence>
<dbReference type="InterPro" id="IPR003582">
    <property type="entry name" value="ShKT_dom"/>
</dbReference>
<evidence type="ECO:0000256" key="3">
    <source>
        <dbReference type="ARBA" id="ARBA00022685"/>
    </source>
</evidence>
<keyword evidence="15" id="KW-1185">Reference proteome</keyword>
<evidence type="ECO:0000259" key="12">
    <source>
        <dbReference type="PROSITE" id="PS51390"/>
    </source>
</evidence>
<feature type="signal peptide" evidence="11">
    <location>
        <begin position="1"/>
        <end position="25"/>
    </location>
</feature>
<protein>
    <recommendedName>
        <fullName evidence="16">Furin</fullName>
    </recommendedName>
</protein>
<dbReference type="PROSITE" id="PS51829">
    <property type="entry name" value="P_HOMO_B"/>
    <property type="match status" value="1"/>
</dbReference>
<evidence type="ECO:0000256" key="1">
    <source>
        <dbReference type="ARBA" id="ARBA00005325"/>
    </source>
</evidence>
<dbReference type="PANTHER" id="PTHR42884:SF14">
    <property type="entry name" value="NEUROENDOCRINE CONVERTASE 1"/>
    <property type="match status" value="1"/>
</dbReference>
<evidence type="ECO:0000256" key="9">
    <source>
        <dbReference type="PROSITE-ProRule" id="PRU01240"/>
    </source>
</evidence>
<keyword evidence="6 9" id="KW-0720">Serine protease</keyword>
<dbReference type="InterPro" id="IPR000209">
    <property type="entry name" value="Peptidase_S8/S53_dom"/>
</dbReference>
<accession>A0A6J8DJZ1</accession>
<dbReference type="GO" id="GO:0000139">
    <property type="term" value="C:Golgi membrane"/>
    <property type="evidence" value="ECO:0007669"/>
    <property type="project" value="TreeGrafter"/>
</dbReference>
<feature type="compositionally biased region" description="Low complexity" evidence="10">
    <location>
        <begin position="643"/>
        <end position="655"/>
    </location>
</feature>
<feature type="compositionally biased region" description="Polar residues" evidence="10">
    <location>
        <begin position="728"/>
        <end position="740"/>
    </location>
</feature>
<dbReference type="Pfam" id="PF01483">
    <property type="entry name" value="P_proprotein"/>
    <property type="match status" value="1"/>
</dbReference>
<dbReference type="PANTHER" id="PTHR42884">
    <property type="entry name" value="PROPROTEIN CONVERTASE SUBTILISIN/KEXIN-RELATED"/>
    <property type="match status" value="1"/>
</dbReference>
<feature type="active site" description="Charge relay system" evidence="8 9">
    <location>
        <position position="309"/>
    </location>
</feature>
<keyword evidence="7" id="KW-0106">Calcium</keyword>
<comment type="similarity">
    <text evidence="1">Belongs to the peptidase S8 family. Furin subfamily.</text>
</comment>
<dbReference type="GO" id="GO:0004252">
    <property type="term" value="F:serine-type endopeptidase activity"/>
    <property type="evidence" value="ECO:0007669"/>
    <property type="project" value="UniProtKB-UniRule"/>
</dbReference>
<dbReference type="Pfam" id="PF00095">
    <property type="entry name" value="WAP"/>
    <property type="match status" value="2"/>
</dbReference>
<dbReference type="GO" id="GO:0005802">
    <property type="term" value="C:trans-Golgi network"/>
    <property type="evidence" value="ECO:0007669"/>
    <property type="project" value="TreeGrafter"/>
</dbReference>
<dbReference type="GO" id="GO:0005576">
    <property type="term" value="C:extracellular region"/>
    <property type="evidence" value="ECO:0007669"/>
    <property type="project" value="InterPro"/>
</dbReference>
<dbReference type="PROSITE" id="PS51390">
    <property type="entry name" value="WAP"/>
    <property type="match status" value="2"/>
</dbReference>
<keyword evidence="2 9" id="KW-0645">Protease</keyword>
<dbReference type="Pfam" id="PF00082">
    <property type="entry name" value="Peptidase_S8"/>
    <property type="match status" value="1"/>
</dbReference>
<dbReference type="SMART" id="SM00217">
    <property type="entry name" value="WAP"/>
    <property type="match status" value="2"/>
</dbReference>
<feature type="domain" description="P/Homo B" evidence="13">
    <location>
        <begin position="387"/>
        <end position="514"/>
    </location>
</feature>
<dbReference type="SUPFAM" id="SSF49785">
    <property type="entry name" value="Galactose-binding domain-like"/>
    <property type="match status" value="1"/>
</dbReference>
<name>A0A6J8DJZ1_MYTCO</name>
<feature type="region of interest" description="Disordered" evidence="10">
    <location>
        <begin position="691"/>
        <end position="770"/>
    </location>
</feature>
<dbReference type="Gene3D" id="4.10.75.10">
    <property type="entry name" value="Elafin-like"/>
    <property type="match status" value="2"/>
</dbReference>
<feature type="compositionally biased region" description="Low complexity" evidence="10">
    <location>
        <begin position="745"/>
        <end position="765"/>
    </location>
</feature>
<dbReference type="EMBL" id="CACVKT020007523">
    <property type="protein sequence ID" value="CAC5408315.1"/>
    <property type="molecule type" value="Genomic_DNA"/>
</dbReference>
<dbReference type="InterPro" id="IPR036852">
    <property type="entry name" value="Peptidase_S8/S53_dom_sf"/>
</dbReference>
<dbReference type="SUPFAM" id="SSF82895">
    <property type="entry name" value="TSP-1 type 1 repeat"/>
    <property type="match status" value="1"/>
</dbReference>
<sequence>MNYKQFLGITLIWVSKFLLFTDCQTCNITIKDPQWNDMWYLHNPRTNGYDMNVLPAWTSCVNGTNVTVGVVDNGVQDHIDLNINRTLNAGYTNTSELEYQLRSRQSSWNWFRSPAIRKRQYEESLKHGTRVAGIVAAKKNEQGIIGIAFGATLADVRIASTSVFETFNASLLTHQSDVIDVYSCSFANFHTGTKTYALLPNQENALREGTTNGRGGLGSVYVFATGNSGGKKKNLFRDSCAYDRLVTNRYVISVAGIQHNLRKLPNGEACSAMMVAAFTTKPGLKRKHGARVITTDIGNKTTFNFNQNSAAAPMVSGAVALALSANPFLTYRDIMHLLVNTARSDLLQNKNKTKFFENAAGFNVSSYFGFGLLDIGALVERSKTWELVPDRQSCHSTEIVDRPLNRRSKYFVVKVNGCNVTYVEHIEVSLIVNHQHAGQIQWILVSPYGTKSTILPGRVLDQTTTMNLTVLTVQMWGENPEGYWRLKPKPMFGKTLDHGTVESAGLSIHGYTCLSRGDCLTAAEQGEGVWGEWLPWSRCRCISGQGTKSRRRRCNDNNNSIYCTGISSEKESCHLPECQSEIESGITSSGCPSPSSLTRRCVEQCSSDSDCSGHAKCCFNGCGHTCDESRTNQTRPTATSDQGITSSGCPSSSSITSRCVEQCSSDRDCSGHEKCCYNGCGHTCEESRTNQTTQTAPSTSGQGQTTPTRPSTSDQDDTTPTAPSSSTEGQTTLTAPSASDQDQRTQTTPSTSGQDQTTPTTPSSSDRGCSDKYGSCETYKTRMCLNNTLRNAAYAEAHCRKTCGYC</sequence>
<dbReference type="InterPro" id="IPR034182">
    <property type="entry name" value="Kexin/furin"/>
</dbReference>
<evidence type="ECO:0000256" key="2">
    <source>
        <dbReference type="ARBA" id="ARBA00022670"/>
    </source>
</evidence>
<dbReference type="InterPro" id="IPR000884">
    <property type="entry name" value="TSP1_rpt"/>
</dbReference>
<dbReference type="GO" id="GO:0030414">
    <property type="term" value="F:peptidase inhibitor activity"/>
    <property type="evidence" value="ECO:0007669"/>
    <property type="project" value="InterPro"/>
</dbReference>
<dbReference type="CDD" id="cd04059">
    <property type="entry name" value="Peptidases_S8_Protein_convertases_Kexins_Furin-like"/>
    <property type="match status" value="1"/>
</dbReference>
<dbReference type="CDD" id="cd00199">
    <property type="entry name" value="WAP"/>
    <property type="match status" value="2"/>
</dbReference>
<dbReference type="Gene3D" id="3.40.50.200">
    <property type="entry name" value="Peptidase S8/S53 domain"/>
    <property type="match status" value="1"/>
</dbReference>
<reference evidence="14 15" key="1">
    <citation type="submission" date="2020-06" db="EMBL/GenBank/DDBJ databases">
        <authorList>
            <person name="Li R."/>
            <person name="Bekaert M."/>
        </authorList>
    </citation>
    <scope>NUCLEOTIDE SEQUENCE [LARGE SCALE GENOMIC DNA]</scope>
    <source>
        <strain evidence="15">wild</strain>
    </source>
</reference>
<evidence type="ECO:0000256" key="11">
    <source>
        <dbReference type="SAM" id="SignalP"/>
    </source>
</evidence>
<evidence type="ECO:0008006" key="16">
    <source>
        <dbReference type="Google" id="ProtNLM"/>
    </source>
</evidence>
<dbReference type="Gene3D" id="2.20.100.10">
    <property type="entry name" value="Thrombospondin type-1 (TSP1) repeat"/>
    <property type="match status" value="1"/>
</dbReference>
<feature type="active site" description="Charge relay system" evidence="8 9">
    <location>
        <position position="72"/>
    </location>
</feature>
<evidence type="ECO:0000256" key="6">
    <source>
        <dbReference type="ARBA" id="ARBA00022825"/>
    </source>
</evidence>
<evidence type="ECO:0000259" key="13">
    <source>
        <dbReference type="PROSITE" id="PS51829"/>
    </source>
</evidence>
<evidence type="ECO:0000313" key="15">
    <source>
        <dbReference type="Proteomes" id="UP000507470"/>
    </source>
</evidence>
<feature type="domain" description="WAP" evidence="12">
    <location>
        <begin position="638"/>
        <end position="688"/>
    </location>
</feature>
<evidence type="ECO:0000313" key="14">
    <source>
        <dbReference type="EMBL" id="CAC5408315.1"/>
    </source>
</evidence>
<dbReference type="InterPro" id="IPR022398">
    <property type="entry name" value="Peptidase_S8_His-AS"/>
</dbReference>
<dbReference type="InterPro" id="IPR008979">
    <property type="entry name" value="Galactose-bd-like_sf"/>
</dbReference>
<dbReference type="Proteomes" id="UP000507470">
    <property type="component" value="Unassembled WGS sequence"/>
</dbReference>
<dbReference type="Gene3D" id="2.60.120.260">
    <property type="entry name" value="Galactose-binding domain-like"/>
    <property type="match status" value="1"/>
</dbReference>
<evidence type="ECO:0000256" key="7">
    <source>
        <dbReference type="ARBA" id="ARBA00022837"/>
    </source>
</evidence>
<feature type="compositionally biased region" description="Low complexity" evidence="10">
    <location>
        <begin position="705"/>
        <end position="727"/>
    </location>
</feature>
<dbReference type="Pfam" id="PF01549">
    <property type="entry name" value="ShK"/>
    <property type="match status" value="1"/>
</dbReference>
<feature type="domain" description="WAP" evidence="12">
    <location>
        <begin position="585"/>
        <end position="630"/>
    </location>
</feature>
<evidence type="ECO:0000256" key="10">
    <source>
        <dbReference type="SAM" id="MobiDB-lite"/>
    </source>
</evidence>
<dbReference type="PROSITE" id="PS50092">
    <property type="entry name" value="TSP1"/>
    <property type="match status" value="1"/>
</dbReference>
<keyword evidence="4 11" id="KW-0732">Signal</keyword>
<feature type="compositionally biased region" description="Polar residues" evidence="10">
    <location>
        <begin position="691"/>
        <end position="704"/>
    </location>
</feature>
<proteinExistence type="inferred from homology"/>
<feature type="active site" description="Charge relay system" evidence="8 9">
    <location>
        <position position="127"/>
    </location>
</feature>